<accession>A0ABW5P2N4</accession>
<organism evidence="2 3">
    <name type="scientific">Deinococcus taklimakanensis</name>
    <dbReference type="NCBI Taxonomy" id="536443"/>
    <lineage>
        <taxon>Bacteria</taxon>
        <taxon>Thermotogati</taxon>
        <taxon>Deinococcota</taxon>
        <taxon>Deinococci</taxon>
        <taxon>Deinococcales</taxon>
        <taxon>Deinococcaceae</taxon>
        <taxon>Deinococcus</taxon>
    </lineage>
</organism>
<dbReference type="NCBIfam" id="TIGR01764">
    <property type="entry name" value="excise"/>
    <property type="match status" value="1"/>
</dbReference>
<dbReference type="Proteomes" id="UP001597475">
    <property type="component" value="Unassembled WGS sequence"/>
</dbReference>
<sequence>MNTQTVPSRQPSTYFTVEEIAAQLRVSPAYIYREVRRRHLGATRLGRVYRISEVALAAYLQRAEQVRE</sequence>
<proteinExistence type="predicted"/>
<name>A0ABW5P2N4_9DEIO</name>
<dbReference type="InterPro" id="IPR010093">
    <property type="entry name" value="SinI_DNA-bd"/>
</dbReference>
<dbReference type="EMBL" id="JBHUMK010000036">
    <property type="protein sequence ID" value="MFD2609384.1"/>
    <property type="molecule type" value="Genomic_DNA"/>
</dbReference>
<feature type="domain" description="Helix-turn-helix" evidence="1">
    <location>
        <begin position="14"/>
        <end position="62"/>
    </location>
</feature>
<dbReference type="Pfam" id="PF12728">
    <property type="entry name" value="HTH_17"/>
    <property type="match status" value="1"/>
</dbReference>
<gene>
    <name evidence="2" type="ORF">ACFSR9_08045</name>
</gene>
<evidence type="ECO:0000313" key="2">
    <source>
        <dbReference type="EMBL" id="MFD2609384.1"/>
    </source>
</evidence>
<dbReference type="RefSeq" id="WP_386844719.1">
    <property type="nucleotide sequence ID" value="NZ_JBHUMK010000036.1"/>
</dbReference>
<comment type="caution">
    <text evidence="2">The sequence shown here is derived from an EMBL/GenBank/DDBJ whole genome shotgun (WGS) entry which is preliminary data.</text>
</comment>
<evidence type="ECO:0000313" key="3">
    <source>
        <dbReference type="Proteomes" id="UP001597475"/>
    </source>
</evidence>
<reference evidence="3" key="1">
    <citation type="journal article" date="2019" name="Int. J. Syst. Evol. Microbiol.">
        <title>The Global Catalogue of Microorganisms (GCM) 10K type strain sequencing project: providing services to taxonomists for standard genome sequencing and annotation.</title>
        <authorList>
            <consortium name="The Broad Institute Genomics Platform"/>
            <consortium name="The Broad Institute Genome Sequencing Center for Infectious Disease"/>
            <person name="Wu L."/>
            <person name="Ma J."/>
        </authorList>
    </citation>
    <scope>NUCLEOTIDE SEQUENCE [LARGE SCALE GENOMIC DNA]</scope>
    <source>
        <strain evidence="3">KCTC 33842</strain>
    </source>
</reference>
<evidence type="ECO:0000259" key="1">
    <source>
        <dbReference type="Pfam" id="PF12728"/>
    </source>
</evidence>
<protein>
    <submittedName>
        <fullName evidence="2">Helix-turn-helix domain-containing protein</fullName>
    </submittedName>
</protein>
<keyword evidence="3" id="KW-1185">Reference proteome</keyword>
<dbReference type="InterPro" id="IPR041657">
    <property type="entry name" value="HTH_17"/>
</dbReference>